<dbReference type="CDD" id="cd09729">
    <property type="entry name" value="Cse1_I-E"/>
    <property type="match status" value="1"/>
</dbReference>
<accession>A0A7Y7ITP6</accession>
<dbReference type="InterPro" id="IPR013381">
    <property type="entry name" value="CRISPR-assoc_prot_Cse1"/>
</dbReference>
<comment type="caution">
    <text evidence="1">The sequence shown here is derived from an EMBL/GenBank/DDBJ whole genome shotgun (WGS) entry which is preliminary data.</text>
</comment>
<dbReference type="RefSeq" id="WP_176638899.1">
    <property type="nucleotide sequence ID" value="NZ_JABXXP010000018.1"/>
</dbReference>
<dbReference type="Proteomes" id="UP000534870">
    <property type="component" value="Unassembled WGS sequence"/>
</dbReference>
<evidence type="ECO:0000313" key="2">
    <source>
        <dbReference type="Proteomes" id="UP000534870"/>
    </source>
</evidence>
<protein>
    <submittedName>
        <fullName evidence="1">Type I-E CRISPR-associated protein Cse1/CasA</fullName>
    </submittedName>
</protein>
<dbReference type="NCBIfam" id="TIGR02547">
    <property type="entry name" value="casA_cse1"/>
    <property type="match status" value="1"/>
</dbReference>
<dbReference type="AlphaFoldDB" id="A0A7Y7ITP6"/>
<name>A0A7Y7ITP6_9PROT</name>
<evidence type="ECO:0000313" key="1">
    <source>
        <dbReference type="EMBL" id="NVN10115.1"/>
    </source>
</evidence>
<organism evidence="1 2">
    <name type="scientific">Nguyenibacter vanlangensis</name>
    <dbReference type="NCBI Taxonomy" id="1216886"/>
    <lineage>
        <taxon>Bacteria</taxon>
        <taxon>Pseudomonadati</taxon>
        <taxon>Pseudomonadota</taxon>
        <taxon>Alphaproteobacteria</taxon>
        <taxon>Acetobacterales</taxon>
        <taxon>Acetobacteraceae</taxon>
        <taxon>Nguyenibacter</taxon>
    </lineage>
</organism>
<sequence length="556" mass="60454">MHPSCLNLVTDPWLPVHRRSGMSATIRPAQIVEDIATDPVVAIDWPRADFRIASLEYVIGLLATACPPRDQDAWIERWEEPPSVAELDAAFAPVADAFRLDGPGPRFLQDMEDLQSDREPVERLLINAPGDSTVKKNADLFVHREQIAALGRPAAAMALFTLQSWAPSGGAGNMTGLRGGGPLVTLVLPHESANIWEIVWANTPIGSPVQEVDLPHVFPWLAPTIGSGKNGTSVRPGHNAHPLQCWWGMPRRIRLDFQAAEGGVCDLTGRRDDVLVTGWRQRPYGASYAGWTGMPYGAGAMIHPLTPRYRQKKDAEWLSVHPQPGGIGYRHWTGLVVNSGDGQRLPASAVLTWRDARFPDIAGTGRTRLLAAGYDMDNMKARGFVESEMPLPGATDPACQEALDTLARDCVEAADLVAALLRTYVRDALFGKGTVSPDAILLAGVREQFWTHTEGAFFDLVNRAARVAGQDDTGPDDTGLRKDWLRTIGWAAMTQFDATIVLAPDTGMTEAQRSAQARRQLRMAVAGSGKAGSAIMVALKIPVPVIRKPIARARRP</sequence>
<dbReference type="Pfam" id="PF09481">
    <property type="entry name" value="CRISPR_Cse1"/>
    <property type="match status" value="1"/>
</dbReference>
<reference evidence="1 2" key="1">
    <citation type="submission" date="2020-06" db="EMBL/GenBank/DDBJ databases">
        <title>Description of novel acetic acid bacteria.</title>
        <authorList>
            <person name="Sombolestani A."/>
        </authorList>
    </citation>
    <scope>NUCLEOTIDE SEQUENCE [LARGE SCALE GENOMIC DNA]</scope>
    <source>
        <strain evidence="1 2">LMG 31431</strain>
    </source>
</reference>
<proteinExistence type="predicted"/>
<dbReference type="EMBL" id="JABXXP010000018">
    <property type="protein sequence ID" value="NVN10115.1"/>
    <property type="molecule type" value="Genomic_DNA"/>
</dbReference>
<gene>
    <name evidence="1" type="primary">casA</name>
    <name evidence="1" type="ORF">HUK84_02955</name>
</gene>